<comment type="pathway">
    <text evidence="1 9">Glycan biosynthesis; trehalose biosynthesis.</text>
</comment>
<dbReference type="Pfam" id="PF00982">
    <property type="entry name" value="Glyco_transf_20"/>
    <property type="match status" value="1"/>
</dbReference>
<accession>A0A2S5T1F1</accession>
<dbReference type="AlphaFoldDB" id="A0A2S5T1F1"/>
<gene>
    <name evidence="10" type="primary">otsA</name>
    <name evidence="10" type="ORF">C1702_15100</name>
    <name evidence="11" type="ORF">EV676_11447</name>
</gene>
<dbReference type="GO" id="GO:0003825">
    <property type="term" value="F:alpha,alpha-trehalose-phosphate synthase (UDP-forming) activity"/>
    <property type="evidence" value="ECO:0007669"/>
    <property type="project" value="UniProtKB-UniRule"/>
</dbReference>
<evidence type="ECO:0000313" key="13">
    <source>
        <dbReference type="Proteomes" id="UP000294772"/>
    </source>
</evidence>
<comment type="catalytic activity">
    <reaction evidence="8 9">
        <text>D-glucose 6-phosphate + UDP-alpha-D-glucose = alpha,alpha-trehalose 6-phosphate + UDP + H(+)</text>
        <dbReference type="Rhea" id="RHEA:18889"/>
        <dbReference type="ChEBI" id="CHEBI:15378"/>
        <dbReference type="ChEBI" id="CHEBI:58223"/>
        <dbReference type="ChEBI" id="CHEBI:58429"/>
        <dbReference type="ChEBI" id="CHEBI:58885"/>
        <dbReference type="ChEBI" id="CHEBI:61548"/>
        <dbReference type="EC" id="2.4.1.15"/>
    </reaction>
</comment>
<dbReference type="PANTHER" id="PTHR10788:SF106">
    <property type="entry name" value="BCDNA.GH08860"/>
    <property type="match status" value="1"/>
</dbReference>
<dbReference type="EMBL" id="SLXF01000014">
    <property type="protein sequence ID" value="TCP03168.1"/>
    <property type="molecule type" value="Genomic_DNA"/>
</dbReference>
<evidence type="ECO:0000313" key="12">
    <source>
        <dbReference type="Proteomes" id="UP000239406"/>
    </source>
</evidence>
<comment type="caution">
    <text evidence="10">The sequence shown here is derived from an EMBL/GenBank/DDBJ whole genome shotgun (WGS) entry which is preliminary data.</text>
</comment>
<evidence type="ECO:0000256" key="4">
    <source>
        <dbReference type="ARBA" id="ARBA00012538"/>
    </source>
</evidence>
<evidence type="ECO:0000256" key="5">
    <source>
        <dbReference type="ARBA" id="ARBA00018539"/>
    </source>
</evidence>
<evidence type="ECO:0000256" key="6">
    <source>
        <dbReference type="ARBA" id="ARBA00022676"/>
    </source>
</evidence>
<protein>
    <recommendedName>
        <fullName evidence="5 9">Trehalose-6-phosphate synthase</fullName>
        <ecNumber evidence="4 9">2.4.1.15</ecNumber>
    </recommendedName>
    <alternativeName>
        <fullName evidence="9">Osmoregulatory trehalose synthesis protein A</fullName>
    </alternativeName>
    <alternativeName>
        <fullName evidence="9">UDP-glucose-glucosephosphate glucosyltransferase</fullName>
    </alternativeName>
</protein>
<dbReference type="Proteomes" id="UP000239406">
    <property type="component" value="Unassembled WGS sequence"/>
</dbReference>
<dbReference type="GO" id="GO:0005992">
    <property type="term" value="P:trehalose biosynthetic process"/>
    <property type="evidence" value="ECO:0007669"/>
    <property type="project" value="UniProtKB-UniRule"/>
</dbReference>
<dbReference type="EC" id="2.4.1.15" evidence="4 9"/>
<evidence type="ECO:0000256" key="1">
    <source>
        <dbReference type="ARBA" id="ARBA00005199"/>
    </source>
</evidence>
<evidence type="ECO:0000256" key="8">
    <source>
        <dbReference type="ARBA" id="ARBA00048039"/>
    </source>
</evidence>
<dbReference type="Gene3D" id="3.40.50.2000">
    <property type="entry name" value="Glycogen Phosphorylase B"/>
    <property type="match status" value="2"/>
</dbReference>
<evidence type="ECO:0000313" key="11">
    <source>
        <dbReference type="EMBL" id="TCP03168.1"/>
    </source>
</evidence>
<dbReference type="RefSeq" id="WP_104358547.1">
    <property type="nucleotide sequence ID" value="NZ_CALFFA010000020.1"/>
</dbReference>
<dbReference type="PANTHER" id="PTHR10788">
    <property type="entry name" value="TREHALOSE-6-PHOSPHATE SYNTHASE"/>
    <property type="match status" value="1"/>
</dbReference>
<comment type="function">
    <text evidence="9">Probably involved in the osmoprotection via the biosynthesis of trehalose. Catalyzes the transfer of glucose from UDP-alpha-D-glucose (UDP-Glc) to D-glucose 6-phosphate (Glc-6-P) to form trehalose-6-phosphate. Acts with retention of the anomeric configuration of the UDP-sugar donor.</text>
</comment>
<keyword evidence="6 9" id="KW-0328">Glycosyltransferase</keyword>
<reference evidence="10 12" key="1">
    <citation type="submission" date="2018-02" db="EMBL/GenBank/DDBJ databases">
        <title>Reclassifiation of [Polyangium] brachysporum DSM 7029 as Guopingzhaonella breviflexa gen. nov., sp. nov., a member of the family Comamonadaceae.</title>
        <authorList>
            <person name="Tang B."/>
        </authorList>
    </citation>
    <scope>NUCLEOTIDE SEQUENCE [LARGE SCALE GENOMIC DNA]</scope>
    <source>
        <strain evidence="10 12">DSM 15344</strain>
    </source>
</reference>
<keyword evidence="7 9" id="KW-0808">Transferase</keyword>
<sequence length="459" mass="52092">MARVVVVSNRLADPRKAAAGGLAVALGETLSATGGLWFGWSGKVVEDGTPGEGELHLQQAGNVTLATVDLCREDHDTYYLGYANRVLWPMFHYRLDLADFNKQSLDGYRRVNRMFARKLMPLLQPDDLIWIHDYHLIPLAAELRSMGCGNRIGFFLHIPLPPPLLLAALPGHEWLIRALFAYDLVGFQAKADVDHFERYVQAEAGAELLGDGRCRAFNRTVLARAFPIGIDVDEFCQLAQGKEARETYETMREQYSRRRLLIGIDRLDYSKGLPQRIRAFQELLASYPENRRSATLIQIASPTRESVDAYADIRRELEHLCGQVNGDYGELDWMPVRYIHRTVARKRLPGLCRAGRVALVTPLRDGMNLVAKEYIAAQDPQDPGVLVLSRFAGAAEQLREALLVNPYDIEGTAQAIQRALQMPLEERRARHQKLLERIRAQDVHWWRRTYLETLQSVEP</sequence>
<dbReference type="Proteomes" id="UP000294772">
    <property type="component" value="Unassembled WGS sequence"/>
</dbReference>
<evidence type="ECO:0000256" key="3">
    <source>
        <dbReference type="ARBA" id="ARBA00011881"/>
    </source>
</evidence>
<dbReference type="UniPathway" id="UPA00299"/>
<evidence type="ECO:0000256" key="9">
    <source>
        <dbReference type="RuleBase" id="RU362045"/>
    </source>
</evidence>
<organism evidence="10 12">
    <name type="scientific">Caldimonas thermodepolymerans</name>
    <dbReference type="NCBI Taxonomy" id="215580"/>
    <lineage>
        <taxon>Bacteria</taxon>
        <taxon>Pseudomonadati</taxon>
        <taxon>Pseudomonadota</taxon>
        <taxon>Betaproteobacteria</taxon>
        <taxon>Burkholderiales</taxon>
        <taxon>Sphaerotilaceae</taxon>
        <taxon>Caldimonas</taxon>
    </lineage>
</organism>
<reference evidence="11 13" key="2">
    <citation type="submission" date="2019-03" db="EMBL/GenBank/DDBJ databases">
        <title>Genomic Encyclopedia of Type Strains, Phase IV (KMG-IV): sequencing the most valuable type-strain genomes for metagenomic binning, comparative biology and taxonomic classification.</title>
        <authorList>
            <person name="Goeker M."/>
        </authorList>
    </citation>
    <scope>NUCLEOTIDE SEQUENCE [LARGE SCALE GENOMIC DNA]</scope>
    <source>
        <strain evidence="11 13">DSM 15264</strain>
    </source>
</reference>
<dbReference type="InterPro" id="IPR001830">
    <property type="entry name" value="Glyco_trans_20"/>
</dbReference>
<keyword evidence="12" id="KW-1185">Reference proteome</keyword>
<evidence type="ECO:0000313" key="10">
    <source>
        <dbReference type="EMBL" id="PPE68803.1"/>
    </source>
</evidence>
<dbReference type="SUPFAM" id="SSF53756">
    <property type="entry name" value="UDP-Glycosyltransferase/glycogen phosphorylase"/>
    <property type="match status" value="1"/>
</dbReference>
<proteinExistence type="inferred from homology"/>
<evidence type="ECO:0000256" key="7">
    <source>
        <dbReference type="ARBA" id="ARBA00022679"/>
    </source>
</evidence>
<dbReference type="OrthoDB" id="9815690at2"/>
<dbReference type="NCBIfam" id="TIGR02400">
    <property type="entry name" value="trehalose_OtsA"/>
    <property type="match status" value="1"/>
</dbReference>
<comment type="similarity">
    <text evidence="2 9">Belongs to the glycosyltransferase 20 family.</text>
</comment>
<comment type="subunit">
    <text evidence="3 9">Homotetramer.</text>
</comment>
<name>A0A2S5T1F1_9BURK</name>
<dbReference type="EMBL" id="PSNY01000019">
    <property type="protein sequence ID" value="PPE68803.1"/>
    <property type="molecule type" value="Genomic_DNA"/>
</dbReference>
<dbReference type="InterPro" id="IPR012766">
    <property type="entry name" value="Trehalose_OtsA"/>
</dbReference>
<dbReference type="CDD" id="cd03788">
    <property type="entry name" value="GT20_TPS"/>
    <property type="match status" value="1"/>
</dbReference>
<evidence type="ECO:0000256" key="2">
    <source>
        <dbReference type="ARBA" id="ARBA00008799"/>
    </source>
</evidence>